<dbReference type="FunFam" id="2.40.30.10:FF:000014">
    <property type="entry name" value="Probable GTP-binding protein 1"/>
    <property type="match status" value="1"/>
</dbReference>
<comment type="caution">
    <text evidence="6">The sequence shown here is derived from an EMBL/GenBank/DDBJ whole genome shotgun (WGS) entry which is preliminary data.</text>
</comment>
<dbReference type="Gene3D" id="3.40.50.300">
    <property type="entry name" value="P-loop containing nucleotide triphosphate hydrolases"/>
    <property type="match status" value="1"/>
</dbReference>
<dbReference type="CDD" id="cd03694">
    <property type="entry name" value="GTPBP_II"/>
    <property type="match status" value="1"/>
</dbReference>
<dbReference type="PANTHER" id="PTHR43721:SF9">
    <property type="entry name" value="GTP-BINDING PROTEIN 1"/>
    <property type="match status" value="1"/>
</dbReference>
<dbReference type="EMBL" id="ALBS01000111">
    <property type="protein sequence ID" value="EJT50382.1"/>
    <property type="molecule type" value="Genomic_DNA"/>
</dbReference>
<dbReference type="GO" id="GO:0003746">
    <property type="term" value="F:translation elongation factor activity"/>
    <property type="evidence" value="ECO:0007669"/>
    <property type="project" value="TreeGrafter"/>
</dbReference>
<dbReference type="CDD" id="cd04165">
    <property type="entry name" value="GTPBP1_like"/>
    <property type="match status" value="1"/>
</dbReference>
<feature type="domain" description="Tr-type G" evidence="5">
    <location>
        <begin position="165"/>
        <end position="393"/>
    </location>
</feature>
<dbReference type="SUPFAM" id="SSF50447">
    <property type="entry name" value="Translation proteins"/>
    <property type="match status" value="1"/>
</dbReference>
<dbReference type="InterPro" id="IPR004161">
    <property type="entry name" value="EFTu-like_2"/>
</dbReference>
<dbReference type="HOGENOM" id="CLU_012821_0_0_1"/>
<evidence type="ECO:0000313" key="6">
    <source>
        <dbReference type="EMBL" id="EJT50382.1"/>
    </source>
</evidence>
<dbReference type="RefSeq" id="XP_014181484.1">
    <property type="nucleotide sequence ID" value="XM_014326009.1"/>
</dbReference>
<dbReference type="Pfam" id="PF00009">
    <property type="entry name" value="GTP_EFTU"/>
    <property type="match status" value="1"/>
</dbReference>
<dbReference type="KEGG" id="tasa:A1Q1_00360"/>
<dbReference type="OrthoDB" id="248233at2759"/>
<dbReference type="Pfam" id="PF03144">
    <property type="entry name" value="GTP_EFTU_D2"/>
    <property type="match status" value="1"/>
</dbReference>
<dbReference type="InterPro" id="IPR050055">
    <property type="entry name" value="EF-Tu_GTPase"/>
</dbReference>
<dbReference type="InterPro" id="IPR000795">
    <property type="entry name" value="T_Tr_GTP-bd_dom"/>
</dbReference>
<dbReference type="InterPro" id="IPR009000">
    <property type="entry name" value="Transl_B-barrel_sf"/>
</dbReference>
<name>J6F521_TRIAS</name>
<feature type="coiled-coil region" evidence="4">
    <location>
        <begin position="4"/>
        <end position="36"/>
    </location>
</feature>
<protein>
    <submittedName>
        <fullName evidence="6">GTP-binding protein 1 (G-protein 1)</fullName>
    </submittedName>
</protein>
<evidence type="ECO:0000256" key="4">
    <source>
        <dbReference type="SAM" id="Coils"/>
    </source>
</evidence>
<keyword evidence="2" id="KW-0547">Nucleotide-binding</keyword>
<dbReference type="SUPFAM" id="SSF50465">
    <property type="entry name" value="EF-Tu/eEF-1alpha/eIF2-gamma C-terminal domain"/>
    <property type="match status" value="1"/>
</dbReference>
<sequence length="586" mass="64067">MTALRSFQAEIEQFSQERQRQAIREAREAHAAAEAAKHHHKVKQHDVVVSVVEDRDTDAVSAENISVEEALFDADDEALKSRLVSKLLQDHGEYIVALGAHAITEEGEVKGTPITKEQLDKAVERLRTTCAAIKAEMTELYRNDAKDGPFGTWLVRLRPASVEEVQEVRVAVVGNVDAGKSTILGVLTRGGLDDGRGKARVALFKHPHEVETGRTSSIGGEILGFTTEGKPIYPSTPAIADSVKREKLAWDEIYKQAAKVVSFIDLAGHERYFKTTVFGLSGHAPDYVMLIVGGNAGLIGMSKEHLGVALALNVPIIVCVTKTVSMLKRVLQSPGCRKTPVFVENEQQAIDCALDMTRNRSSKICPVFMLSNVTGDNLPNLRSFLNILPSSQNNEKYVTDAPFELHISDAFSVPFIGTVVSGVIESGVVKPNDQVLVGPDSLGHFIPTAIRSIEKKRVKVDSAEAGQCVALALKRIRRSQVRKGMVLMAKTEIHPMAVKRFEGMVMVLHHSSTIQPRYTAMLHCGAVRASTQIVSLDHPSGLIRTGDRAKVVFEFIGQAEFVKEGQLILLREAKTKVLGVVTKVLD</sequence>
<dbReference type="PANTHER" id="PTHR43721">
    <property type="entry name" value="ELONGATION FACTOR TU-RELATED"/>
    <property type="match status" value="1"/>
</dbReference>
<evidence type="ECO:0000256" key="2">
    <source>
        <dbReference type="ARBA" id="ARBA00022741"/>
    </source>
</evidence>
<dbReference type="InterPro" id="IPR035531">
    <property type="entry name" value="GTPBP1-like"/>
</dbReference>
<accession>J6F521</accession>
<organism evidence="6 7">
    <name type="scientific">Trichosporon asahii var. asahii (strain ATCC 90039 / CBS 2479 / JCM 2466 / KCTC 7840 / NBRC 103889/ NCYC 2677 / UAMH 7654)</name>
    <name type="common">Yeast</name>
    <dbReference type="NCBI Taxonomy" id="1186058"/>
    <lineage>
        <taxon>Eukaryota</taxon>
        <taxon>Fungi</taxon>
        <taxon>Dikarya</taxon>
        <taxon>Basidiomycota</taxon>
        <taxon>Agaricomycotina</taxon>
        <taxon>Tremellomycetes</taxon>
        <taxon>Trichosporonales</taxon>
        <taxon>Trichosporonaceae</taxon>
        <taxon>Trichosporon</taxon>
    </lineage>
</organism>
<evidence type="ECO:0000256" key="1">
    <source>
        <dbReference type="ARBA" id="ARBA00007249"/>
    </source>
</evidence>
<dbReference type="InterPro" id="IPR027417">
    <property type="entry name" value="P-loop_NTPase"/>
</dbReference>
<dbReference type="FunFam" id="3.40.50.300:FF:000091">
    <property type="entry name" value="Probable GTP-binding protein 1"/>
    <property type="match status" value="1"/>
</dbReference>
<evidence type="ECO:0000256" key="3">
    <source>
        <dbReference type="ARBA" id="ARBA00023134"/>
    </source>
</evidence>
<reference evidence="6 7" key="1">
    <citation type="journal article" date="2012" name="Eukaryot. Cell">
        <title>Draft genome sequence of CBS 2479, the standard type strain of Trichosporon asahii.</title>
        <authorList>
            <person name="Yang R.Y."/>
            <person name="Li H.T."/>
            <person name="Zhu H."/>
            <person name="Zhou G.P."/>
            <person name="Wang M."/>
            <person name="Wang L."/>
        </authorList>
    </citation>
    <scope>NUCLEOTIDE SEQUENCE [LARGE SCALE GENOMIC DNA]</scope>
    <source>
        <strain evidence="7">ATCC 90039 / CBS 2479 / JCM 2466 / KCTC 7840 / NCYC 2677 / UAMH 7654</strain>
    </source>
</reference>
<gene>
    <name evidence="6" type="ORF">A1Q1_00360</name>
</gene>
<dbReference type="GeneID" id="25983874"/>
<evidence type="ECO:0000313" key="7">
    <source>
        <dbReference type="Proteomes" id="UP000002748"/>
    </source>
</evidence>
<dbReference type="Gene3D" id="2.40.30.10">
    <property type="entry name" value="Translation factors"/>
    <property type="match status" value="1"/>
</dbReference>
<dbReference type="SUPFAM" id="SSF52540">
    <property type="entry name" value="P-loop containing nucleoside triphosphate hydrolases"/>
    <property type="match status" value="1"/>
</dbReference>
<evidence type="ECO:0000259" key="5">
    <source>
        <dbReference type="PROSITE" id="PS51722"/>
    </source>
</evidence>
<dbReference type="Proteomes" id="UP000002748">
    <property type="component" value="Unassembled WGS sequence"/>
</dbReference>
<feature type="coiled-coil region" evidence="4">
    <location>
        <begin position="116"/>
        <end position="143"/>
    </location>
</feature>
<dbReference type="VEuPathDB" id="FungiDB:A1Q1_00360"/>
<dbReference type="CDD" id="cd03708">
    <property type="entry name" value="GTPBP_III"/>
    <property type="match status" value="1"/>
</dbReference>
<dbReference type="GO" id="GO:0003924">
    <property type="term" value="F:GTPase activity"/>
    <property type="evidence" value="ECO:0007669"/>
    <property type="project" value="InterPro"/>
</dbReference>
<dbReference type="GO" id="GO:0005525">
    <property type="term" value="F:GTP binding"/>
    <property type="evidence" value="ECO:0007669"/>
    <property type="project" value="UniProtKB-KW"/>
</dbReference>
<dbReference type="AlphaFoldDB" id="J6F521"/>
<keyword evidence="4" id="KW-0175">Coiled coil</keyword>
<proteinExistence type="inferred from homology"/>
<keyword evidence="3" id="KW-0342">GTP-binding</keyword>
<comment type="similarity">
    <text evidence="1">Belongs to the TRAFAC class translation factor GTPase superfamily. Classic translation factor GTPase family. EF-Tu/EF-1A subfamily.</text>
</comment>
<dbReference type="PROSITE" id="PS51722">
    <property type="entry name" value="G_TR_2"/>
    <property type="match status" value="1"/>
</dbReference>
<dbReference type="InterPro" id="IPR009001">
    <property type="entry name" value="Transl_elong_EF1A/Init_IF2_C"/>
</dbReference>